<reference evidence="6" key="1">
    <citation type="submission" date="2015-08" db="EMBL/GenBank/DDBJ databases">
        <title>Partial sequence of psychrophilic Colwellia sp.</title>
        <authorList>
            <person name="Pankowski J.A."/>
            <person name="Leong J.S."/>
            <person name="Nano F.E."/>
        </authorList>
    </citation>
    <scope>NUCLEOTIDE SEQUENCE</scope>
    <source>
        <strain evidence="6">C1</strain>
    </source>
</reference>
<comment type="similarity">
    <text evidence="1">Belongs to the HipA Ser/Thr kinase family.</text>
</comment>
<feature type="domain" description="HipA N-terminal subdomain 1" evidence="5">
    <location>
        <begin position="5"/>
        <end position="97"/>
    </location>
</feature>
<evidence type="ECO:0000313" key="6">
    <source>
        <dbReference type="EMBL" id="ALK44152.1"/>
    </source>
</evidence>
<sequence length="400" mass="44961">MANIDVCSHMKKIGALQKEQEKHLFSYALDSNTALSLTMPIRLESYAYNNLHPFFQMNLPEGRLREAIDKATVKAFGSDDLTMLVLLGNNQIGSVNYTLAGMLPKTDDTFELSLENLLKNDDVDLFTQLLNRFAMQSGVAGVQPKILLDIEEKDIDRITYPISSYIVKSWGDEFPELGCNEFFCLTIAKESGLDVSPFYLSESGKLLITKRFDIDDTGKSLGFEDFCVLQGKSTKQKYDASLESCANTISLFVSKEHKQQTLYDFFKLTVLNILLRNGDAHLKNYGVLYQELQGYNQGTMPKATIKFSPVFDIVSTTPYLPNDTMALSLTGSKRWPKQKVLLKFGKQHCGLSNKKIEQVYKEIEQAKVACLPLLSELSEKHATFSCIANKMREIITAPNG</sequence>
<dbReference type="GO" id="GO:0005829">
    <property type="term" value="C:cytosol"/>
    <property type="evidence" value="ECO:0007669"/>
    <property type="project" value="TreeGrafter"/>
</dbReference>
<dbReference type="InterPro" id="IPR052028">
    <property type="entry name" value="HipA_Ser/Thr_kinase"/>
</dbReference>
<dbReference type="AlphaFoldDB" id="A0A0P0KX55"/>
<evidence type="ECO:0000256" key="3">
    <source>
        <dbReference type="ARBA" id="ARBA00022777"/>
    </source>
</evidence>
<dbReference type="NCBIfam" id="TIGR03071">
    <property type="entry name" value="couple_hipA"/>
    <property type="match status" value="1"/>
</dbReference>
<dbReference type="InterPro" id="IPR012893">
    <property type="entry name" value="HipA-like_C"/>
</dbReference>
<keyword evidence="3" id="KW-0418">Kinase</keyword>
<evidence type="ECO:0000259" key="5">
    <source>
        <dbReference type="Pfam" id="PF13657"/>
    </source>
</evidence>
<organism evidence="6">
    <name type="scientific">Colwellia sp. C1</name>
    <dbReference type="NCBI Taxonomy" id="1737566"/>
    <lineage>
        <taxon>Bacteria</taxon>
        <taxon>Pseudomonadati</taxon>
        <taxon>Pseudomonadota</taxon>
        <taxon>Gammaproteobacteria</taxon>
        <taxon>Alteromonadales</taxon>
        <taxon>Colwelliaceae</taxon>
        <taxon>Colwellia</taxon>
    </lineage>
</organism>
<evidence type="ECO:0000256" key="2">
    <source>
        <dbReference type="ARBA" id="ARBA00022679"/>
    </source>
</evidence>
<dbReference type="InterPro" id="IPR017508">
    <property type="entry name" value="HipA_N1"/>
</dbReference>
<dbReference type="Pfam" id="PF13657">
    <property type="entry name" value="Couple_hipA"/>
    <property type="match status" value="1"/>
</dbReference>
<protein>
    <submittedName>
        <fullName evidence="6">Protein hipA</fullName>
    </submittedName>
</protein>
<dbReference type="PANTHER" id="PTHR37419:SF1">
    <property type="entry name" value="SERINE_THREONINE-PROTEIN KINASE TOXIN HIPA"/>
    <property type="match status" value="1"/>
</dbReference>
<feature type="domain" description="HipA-like C-terminal" evidence="4">
    <location>
        <begin position="138"/>
        <end position="366"/>
    </location>
</feature>
<proteinExistence type="inferred from homology"/>
<dbReference type="GO" id="GO:0004674">
    <property type="term" value="F:protein serine/threonine kinase activity"/>
    <property type="evidence" value="ECO:0007669"/>
    <property type="project" value="TreeGrafter"/>
</dbReference>
<name>A0A0P0KX55_9GAMM</name>
<evidence type="ECO:0000259" key="4">
    <source>
        <dbReference type="Pfam" id="PF07804"/>
    </source>
</evidence>
<dbReference type="Gene3D" id="1.10.1070.20">
    <property type="match status" value="1"/>
</dbReference>
<dbReference type="Pfam" id="PF07804">
    <property type="entry name" value="HipA_C"/>
    <property type="match status" value="1"/>
</dbReference>
<accession>A0A0P0KX55</accession>
<dbReference type="EMBL" id="KT428294">
    <property type="protein sequence ID" value="ALK44152.1"/>
    <property type="molecule type" value="Genomic_DNA"/>
</dbReference>
<keyword evidence="2" id="KW-0808">Transferase</keyword>
<evidence type="ECO:0000256" key="1">
    <source>
        <dbReference type="ARBA" id="ARBA00010164"/>
    </source>
</evidence>
<dbReference type="PANTHER" id="PTHR37419">
    <property type="entry name" value="SERINE/THREONINE-PROTEIN KINASE TOXIN HIPA"/>
    <property type="match status" value="1"/>
</dbReference>